<evidence type="ECO:0000256" key="1">
    <source>
        <dbReference type="SAM" id="MobiDB-lite"/>
    </source>
</evidence>
<evidence type="ECO:0000256" key="2">
    <source>
        <dbReference type="SAM" id="Phobius"/>
    </source>
</evidence>
<evidence type="ECO:0000313" key="4">
    <source>
        <dbReference type="Proteomes" id="UP000275846"/>
    </source>
</evidence>
<reference evidence="3 4" key="2">
    <citation type="submission" date="2018-11" db="EMBL/GenBank/DDBJ databases">
        <authorList>
            <consortium name="Pathogen Informatics"/>
        </authorList>
    </citation>
    <scope>NUCLEOTIDE SEQUENCE [LARGE SCALE GENOMIC DNA]</scope>
    <source>
        <strain evidence="3 4">NST_G2</strain>
    </source>
</reference>
<evidence type="ECO:0000313" key="3">
    <source>
        <dbReference type="EMBL" id="VDM01256.1"/>
    </source>
</evidence>
<keyword evidence="2" id="KW-0472">Membrane</keyword>
<keyword evidence="2" id="KW-0812">Transmembrane</keyword>
<feature type="compositionally biased region" description="Polar residues" evidence="1">
    <location>
        <begin position="231"/>
        <end position="244"/>
    </location>
</feature>
<proteinExistence type="predicted"/>
<feature type="region of interest" description="Disordered" evidence="1">
    <location>
        <begin position="231"/>
        <end position="254"/>
    </location>
</feature>
<keyword evidence="2" id="KW-1133">Transmembrane helix</keyword>
<dbReference type="EMBL" id="UYSU01039384">
    <property type="protein sequence ID" value="VDM01256.1"/>
    <property type="molecule type" value="Genomic_DNA"/>
</dbReference>
<organism evidence="5">
    <name type="scientific">Schistocephalus solidus</name>
    <name type="common">Tapeworm</name>
    <dbReference type="NCBI Taxonomy" id="70667"/>
    <lineage>
        <taxon>Eukaryota</taxon>
        <taxon>Metazoa</taxon>
        <taxon>Spiralia</taxon>
        <taxon>Lophotrochozoa</taxon>
        <taxon>Platyhelminthes</taxon>
        <taxon>Cestoda</taxon>
        <taxon>Eucestoda</taxon>
        <taxon>Diphyllobothriidea</taxon>
        <taxon>Diphyllobothriidae</taxon>
        <taxon>Schistocephalus</taxon>
    </lineage>
</organism>
<reference evidence="5" key="1">
    <citation type="submission" date="2016-06" db="UniProtKB">
        <authorList>
            <consortium name="WormBaseParasite"/>
        </authorList>
    </citation>
    <scope>IDENTIFICATION</scope>
</reference>
<sequence length="330" mass="35333">MTANEPEMAIPVCLVLVGIINLPLLLLSAMRLLAGPENEPGRTAVSFTIGEHPSTGVHILDLSRQDNEPVAECLDLWTFDRQVVGFLLNSIPNILHLGLYSVSFSADNSAVAILGMCLGFSQAVDTSIKVLLLIFALAGLPKFTWGCLARTCRNSQSVKDFLDAYAKAASAAATAVNRVLPQEGTSPAGSSRSLARSRPGLHIYAALLAATTFNWNAKIIILRSMLGPRQAPSQPDSTASSTASLKRPPQPTFPDAICPNRRVVANLELEIARYRALVARGVVPKDNSSVAACNETGGVIIPPYSLRAFKRFIPVYKSWAHASTPETASE</sequence>
<name>A0A183TEH2_SCHSO</name>
<dbReference type="STRING" id="70667.A0A183TEH2"/>
<feature type="transmembrane region" description="Helical" evidence="2">
    <location>
        <begin position="12"/>
        <end position="34"/>
    </location>
</feature>
<accession>A0A183TEH2</accession>
<dbReference type="WBParaSite" id="SSLN_0001542901-mRNA-1">
    <property type="protein sequence ID" value="SSLN_0001542901-mRNA-1"/>
    <property type="gene ID" value="SSLN_0001542901"/>
</dbReference>
<protein>
    <submittedName>
        <fullName evidence="3 5">Uncharacterized protein</fullName>
    </submittedName>
</protein>
<keyword evidence="4" id="KW-1185">Reference proteome</keyword>
<dbReference type="Proteomes" id="UP000275846">
    <property type="component" value="Unassembled WGS sequence"/>
</dbReference>
<gene>
    <name evidence="3" type="ORF">SSLN_LOCUS14870</name>
</gene>
<dbReference type="OrthoDB" id="185373at2759"/>
<evidence type="ECO:0000313" key="5">
    <source>
        <dbReference type="WBParaSite" id="SSLN_0001542901-mRNA-1"/>
    </source>
</evidence>
<dbReference type="AlphaFoldDB" id="A0A183TEH2"/>